<gene>
    <name evidence="1" type="ORF">ADL29_10685</name>
</gene>
<dbReference type="RefSeq" id="WP_053923428.1">
    <property type="nucleotide sequence ID" value="NZ_LGKG01000079.1"/>
</dbReference>
<evidence type="ECO:0000313" key="1">
    <source>
        <dbReference type="EMBL" id="KPC64652.1"/>
    </source>
</evidence>
<organism evidence="1 2">
    <name type="scientific">Streptomyces chattanoogensis</name>
    <dbReference type="NCBI Taxonomy" id="66876"/>
    <lineage>
        <taxon>Bacteria</taxon>
        <taxon>Bacillati</taxon>
        <taxon>Actinomycetota</taxon>
        <taxon>Actinomycetes</taxon>
        <taxon>Kitasatosporales</taxon>
        <taxon>Streptomycetaceae</taxon>
        <taxon>Streptomyces</taxon>
    </lineage>
</organism>
<dbReference type="AlphaFoldDB" id="A0A0N0H1N0"/>
<protein>
    <submittedName>
        <fullName evidence="1">Uncharacterized protein</fullName>
    </submittedName>
</protein>
<name>A0A0N0H1N0_9ACTN</name>
<proteinExistence type="predicted"/>
<dbReference type="Proteomes" id="UP000037982">
    <property type="component" value="Unassembled WGS sequence"/>
</dbReference>
<sequence>MADAYDFLLTLDLRDDLSEDEVAELRWHLGLGPQPERLCIITEFPEVVLDDAGPALDDKGEFRLENTPYPVWAQQGPAWRIGGAAVSGLARREDPRPGWALTTRQALHPDDFDYVDQLLGWLATHADYDYGYAHYVGFERFYEDAGITKLLMIKDGEIVREG</sequence>
<accession>A0A0N0H1N0</accession>
<comment type="caution">
    <text evidence="1">The sequence shown here is derived from an EMBL/GenBank/DDBJ whole genome shotgun (WGS) entry which is preliminary data.</text>
</comment>
<evidence type="ECO:0000313" key="2">
    <source>
        <dbReference type="Proteomes" id="UP000037982"/>
    </source>
</evidence>
<dbReference type="PATRIC" id="fig|66876.3.peg.2324"/>
<keyword evidence="2" id="KW-1185">Reference proteome</keyword>
<reference evidence="2" key="1">
    <citation type="submission" date="2015-07" db="EMBL/GenBank/DDBJ databases">
        <authorList>
            <person name="Ju K.-S."/>
            <person name="Doroghazi J.R."/>
            <person name="Metcalf W.W."/>
        </authorList>
    </citation>
    <scope>NUCLEOTIDE SEQUENCE [LARGE SCALE GENOMIC DNA]</scope>
    <source>
        <strain evidence="2">NRRL ISP-5002</strain>
    </source>
</reference>
<dbReference type="EMBL" id="LGKG01000079">
    <property type="protein sequence ID" value="KPC64652.1"/>
    <property type="molecule type" value="Genomic_DNA"/>
</dbReference>